<comment type="caution">
    <text evidence="1">The sequence shown here is derived from an EMBL/GenBank/DDBJ whole genome shotgun (WGS) entry which is preliminary data.</text>
</comment>
<accession>A0A9N9JTN4</accession>
<dbReference type="OrthoDB" id="3691720at2759"/>
<feature type="non-terminal residue" evidence="1">
    <location>
        <position position="193"/>
    </location>
</feature>
<dbReference type="Proteomes" id="UP000789759">
    <property type="component" value="Unassembled WGS sequence"/>
</dbReference>
<evidence type="ECO:0000313" key="2">
    <source>
        <dbReference type="Proteomes" id="UP000789759"/>
    </source>
</evidence>
<gene>
    <name evidence="1" type="ORF">CPELLU_LOCUS17314</name>
</gene>
<name>A0A9N9JTN4_9GLOM</name>
<dbReference type="EMBL" id="CAJVQA010028852">
    <property type="protein sequence ID" value="CAG8795524.1"/>
    <property type="molecule type" value="Genomic_DNA"/>
</dbReference>
<reference evidence="1" key="1">
    <citation type="submission" date="2021-06" db="EMBL/GenBank/DDBJ databases">
        <authorList>
            <person name="Kallberg Y."/>
            <person name="Tangrot J."/>
            <person name="Rosling A."/>
        </authorList>
    </citation>
    <scope>NUCLEOTIDE SEQUENCE</scope>
    <source>
        <strain evidence="1">FL966</strain>
    </source>
</reference>
<dbReference type="PANTHER" id="PTHR10492">
    <property type="match status" value="1"/>
</dbReference>
<organism evidence="1 2">
    <name type="scientific">Cetraspora pellucida</name>
    <dbReference type="NCBI Taxonomy" id="1433469"/>
    <lineage>
        <taxon>Eukaryota</taxon>
        <taxon>Fungi</taxon>
        <taxon>Fungi incertae sedis</taxon>
        <taxon>Mucoromycota</taxon>
        <taxon>Glomeromycotina</taxon>
        <taxon>Glomeromycetes</taxon>
        <taxon>Diversisporales</taxon>
        <taxon>Gigasporaceae</taxon>
        <taxon>Cetraspora</taxon>
    </lineage>
</organism>
<proteinExistence type="predicted"/>
<dbReference type="PANTHER" id="PTHR10492:SF57">
    <property type="entry name" value="ATP-DEPENDENT DNA HELICASE"/>
    <property type="match status" value="1"/>
</dbReference>
<protein>
    <submittedName>
        <fullName evidence="1">8534_t:CDS:1</fullName>
    </submittedName>
</protein>
<dbReference type="AlphaFoldDB" id="A0A9N9JTN4"/>
<keyword evidence="2" id="KW-1185">Reference proteome</keyword>
<evidence type="ECO:0000313" key="1">
    <source>
        <dbReference type="EMBL" id="CAG8795524.1"/>
    </source>
</evidence>
<sequence>MVLELRDTNIQNRALLYLQSILSKHERCLEEFLYMPIPIADTNTEQDNYLIREEQQYNIKKLAEIIKKELLYVAKQEEFANWLLRVEEVHIPTVARIEGNIIQLPKDIILPSQDINALIHFIYPNLSASSDSQYLVKCTILAPKNEHVNAINAAIMTQFLGKAVEYLSADTIENQTESNHQYPIEFLNSLIIE</sequence>